<evidence type="ECO:0000313" key="2">
    <source>
        <dbReference type="Proteomes" id="UP001315686"/>
    </source>
</evidence>
<evidence type="ECO:0000313" key="1">
    <source>
        <dbReference type="EMBL" id="MBT0958430.1"/>
    </source>
</evidence>
<dbReference type="AlphaFoldDB" id="A0AAP2CRP1"/>
<accession>A0AAP2CRP1</accession>
<keyword evidence="2" id="KW-1185">Reference proteome</keyword>
<dbReference type="RefSeq" id="WP_327794631.1">
    <property type="nucleotide sequence ID" value="NZ_JADQAZ010000002.1"/>
</dbReference>
<dbReference type="Proteomes" id="UP001315686">
    <property type="component" value="Unassembled WGS sequence"/>
</dbReference>
<protein>
    <submittedName>
        <fullName evidence="1">Uncharacterized protein</fullName>
    </submittedName>
</protein>
<organism evidence="1 2">
    <name type="scientific">Harenicola maris</name>
    <dbReference type="NCBI Taxonomy" id="2841044"/>
    <lineage>
        <taxon>Bacteria</taxon>
        <taxon>Pseudomonadati</taxon>
        <taxon>Pseudomonadota</taxon>
        <taxon>Alphaproteobacteria</taxon>
        <taxon>Rhodobacterales</taxon>
        <taxon>Paracoccaceae</taxon>
        <taxon>Harenicola</taxon>
    </lineage>
</organism>
<gene>
    <name evidence="1" type="ORF">IV417_13655</name>
</gene>
<proteinExistence type="predicted"/>
<dbReference type="EMBL" id="JADQAZ010000002">
    <property type="protein sequence ID" value="MBT0958430.1"/>
    <property type="molecule type" value="Genomic_DNA"/>
</dbReference>
<comment type="caution">
    <text evidence="1">The sequence shown here is derived from an EMBL/GenBank/DDBJ whole genome shotgun (WGS) entry which is preliminary data.</text>
</comment>
<sequence>MSGGIRTDRVMKGVDRNARREVLDHYARGASTEQCAKSAGVDVAAAHQIIAEAIAEAQKGRE</sequence>
<name>A0AAP2CRP1_9RHOB</name>
<reference evidence="1 2" key="1">
    <citation type="journal article" date="2021" name="Arch. Microbiol.">
        <title>Harenicola maris gen. nov., sp. nov. isolated from the Sea of Japan shallow sediments.</title>
        <authorList>
            <person name="Romanenko L.A."/>
            <person name="Kurilenko V.V."/>
            <person name="Chernysheva N.Y."/>
            <person name="Tekutyeva L.A."/>
            <person name="Velansky P.V."/>
            <person name="Svetashev V.I."/>
            <person name="Isaeva M.P."/>
        </authorList>
    </citation>
    <scope>NUCLEOTIDE SEQUENCE [LARGE SCALE GENOMIC DNA]</scope>
    <source>
        <strain evidence="1 2">KMM 3653</strain>
    </source>
</reference>